<gene>
    <name evidence="1" type="ORF">J2Y00_005164</name>
</gene>
<dbReference type="Proteomes" id="UP001185331">
    <property type="component" value="Unassembled WGS sequence"/>
</dbReference>
<dbReference type="AlphaFoldDB" id="A0AAE4BQH8"/>
<accession>A0AAE4BQH8</accession>
<evidence type="ECO:0000313" key="2">
    <source>
        <dbReference type="Proteomes" id="UP001185331"/>
    </source>
</evidence>
<comment type="caution">
    <text evidence="1">The sequence shown here is derived from an EMBL/GenBank/DDBJ whole genome shotgun (WGS) entry which is preliminary data.</text>
</comment>
<protein>
    <submittedName>
        <fullName evidence="1">Uncharacterized protein</fullName>
    </submittedName>
</protein>
<name>A0AAE4BQH8_9DEIO</name>
<dbReference type="EMBL" id="JAVDQK010000043">
    <property type="protein sequence ID" value="MDR6221527.1"/>
    <property type="molecule type" value="Genomic_DNA"/>
</dbReference>
<proteinExistence type="predicted"/>
<sequence>MQNLLSAYHSEQLVQETDVYDRARTLVSYQTQTRSSDDWSDPVDVSFDPGDLDPDGAALFVADPLGWLDYWHPITETLYRWEMWYAEASAANKAALEQAVQDADLSDSVSSYLTSLPDDFDNWPAYYQKLLDLI</sequence>
<organism evidence="1 2">
    <name type="scientific">Deinococcus soli</name>
    <name type="common">ex Cha et al. 2016</name>
    <dbReference type="NCBI Taxonomy" id="1309411"/>
    <lineage>
        <taxon>Bacteria</taxon>
        <taxon>Thermotogati</taxon>
        <taxon>Deinococcota</taxon>
        <taxon>Deinococci</taxon>
        <taxon>Deinococcales</taxon>
        <taxon>Deinococcaceae</taxon>
        <taxon>Deinococcus</taxon>
    </lineage>
</organism>
<reference evidence="1" key="1">
    <citation type="submission" date="2023-07" db="EMBL/GenBank/DDBJ databases">
        <title>Sorghum-associated microbial communities from plants grown in Nebraska, USA.</title>
        <authorList>
            <person name="Schachtman D."/>
        </authorList>
    </citation>
    <scope>NUCLEOTIDE SEQUENCE</scope>
    <source>
        <strain evidence="1">BE330</strain>
    </source>
</reference>
<evidence type="ECO:0000313" key="1">
    <source>
        <dbReference type="EMBL" id="MDR6221527.1"/>
    </source>
</evidence>
<dbReference type="RefSeq" id="WP_309859646.1">
    <property type="nucleotide sequence ID" value="NZ_JAVDQJ010000042.1"/>
</dbReference>